<organism evidence="1">
    <name type="scientific">Nothobranchius furzeri</name>
    <name type="common">Turquoise killifish</name>
    <dbReference type="NCBI Taxonomy" id="105023"/>
    <lineage>
        <taxon>Eukaryota</taxon>
        <taxon>Metazoa</taxon>
        <taxon>Chordata</taxon>
        <taxon>Craniata</taxon>
        <taxon>Vertebrata</taxon>
        <taxon>Euteleostomi</taxon>
        <taxon>Actinopterygii</taxon>
        <taxon>Neopterygii</taxon>
        <taxon>Teleostei</taxon>
        <taxon>Neoteleostei</taxon>
        <taxon>Acanthomorphata</taxon>
        <taxon>Ovalentaria</taxon>
        <taxon>Atherinomorphae</taxon>
        <taxon>Cyprinodontiformes</taxon>
        <taxon>Nothobranchiidae</taxon>
        <taxon>Nothobranchius</taxon>
    </lineage>
</organism>
<accession>A0A1A8A807</accession>
<evidence type="ECO:0000313" key="1">
    <source>
        <dbReference type="EMBL" id="SBP51257.1"/>
    </source>
</evidence>
<dbReference type="EMBL" id="HADY01012772">
    <property type="protein sequence ID" value="SBP51257.1"/>
    <property type="molecule type" value="Transcribed_RNA"/>
</dbReference>
<reference evidence="1" key="2">
    <citation type="submission" date="2016-06" db="EMBL/GenBank/DDBJ databases">
        <title>The genome of a short-lived fish provides insights into sex chromosome evolution and the genetic control of aging.</title>
        <authorList>
            <person name="Reichwald K."/>
            <person name="Felder M."/>
            <person name="Petzold A."/>
            <person name="Koch P."/>
            <person name="Groth M."/>
            <person name="Platzer M."/>
        </authorList>
    </citation>
    <scope>NUCLEOTIDE SEQUENCE</scope>
    <source>
        <tissue evidence="1">Brain</tissue>
    </source>
</reference>
<protein>
    <submittedName>
        <fullName evidence="1">Uncharacterized protein</fullName>
    </submittedName>
</protein>
<feature type="non-terminal residue" evidence="1">
    <location>
        <position position="1"/>
    </location>
</feature>
<gene>
    <name evidence="1" type="primary">Nfu_g_1_016973</name>
</gene>
<sequence length="73" mass="7986">LLHRTPESFCHLHPSILTDPLSPNAPPPFLDPPPPGFTPAHYLPLCPNPTSPNAAFPAPDHWNSQCAFSCYTK</sequence>
<name>A0A1A8A807_NOTFU</name>
<proteinExistence type="predicted"/>
<dbReference type="AlphaFoldDB" id="A0A1A8A807"/>
<reference evidence="1" key="1">
    <citation type="submission" date="2016-05" db="EMBL/GenBank/DDBJ databases">
        <authorList>
            <person name="Lavstsen T."/>
            <person name="Jespersen J.S."/>
        </authorList>
    </citation>
    <scope>NUCLEOTIDE SEQUENCE</scope>
    <source>
        <tissue evidence="1">Brain</tissue>
    </source>
</reference>